<dbReference type="EMBL" id="JAHUZD010000073">
    <property type="protein sequence ID" value="KAI3404871.1"/>
    <property type="molecule type" value="Genomic_DNA"/>
</dbReference>
<dbReference type="AlphaFoldDB" id="A0AAI9SY44"/>
<accession>A0AAI9SY44</accession>
<keyword evidence="9" id="KW-0545">Nucleotide biosynthesis</keyword>
<dbReference type="FunFam" id="3.40.50.2020:FF:000043">
    <property type="entry name" value="Ribose-phosphate pyrophosphokinase 1"/>
    <property type="match status" value="1"/>
</dbReference>
<proteinExistence type="inferred from homology"/>
<gene>
    <name evidence="18" type="ORF">KGF56_002287</name>
</gene>
<keyword evidence="10" id="KW-0547">Nucleotide-binding</keyword>
<dbReference type="GO" id="GO:0009156">
    <property type="term" value="P:ribonucleoside monophosphate biosynthetic process"/>
    <property type="evidence" value="ECO:0007669"/>
    <property type="project" value="InterPro"/>
</dbReference>
<dbReference type="Gene3D" id="3.40.50.2020">
    <property type="match status" value="2"/>
</dbReference>
<dbReference type="InterPro" id="IPR029057">
    <property type="entry name" value="PRTase-like"/>
</dbReference>
<dbReference type="CDD" id="cd06223">
    <property type="entry name" value="PRTases_typeI"/>
    <property type="match status" value="1"/>
</dbReference>
<evidence type="ECO:0000256" key="3">
    <source>
        <dbReference type="ARBA" id="ARBA00006478"/>
    </source>
</evidence>
<evidence type="ECO:0000313" key="18">
    <source>
        <dbReference type="EMBL" id="KAI3404871.1"/>
    </source>
</evidence>
<evidence type="ECO:0000256" key="13">
    <source>
        <dbReference type="ARBA" id="ARBA00022842"/>
    </source>
</evidence>
<keyword evidence="13" id="KW-0460">Magnesium</keyword>
<dbReference type="EC" id="2.7.6.1" evidence="4"/>
<evidence type="ECO:0000256" key="1">
    <source>
        <dbReference type="ARBA" id="ARBA00004496"/>
    </source>
</evidence>
<dbReference type="NCBIfam" id="TIGR01251">
    <property type="entry name" value="ribP_PPkin"/>
    <property type="match status" value="1"/>
</dbReference>
<feature type="domain" description="Ribose-phosphate pyrophosphokinase N-terminal" evidence="17">
    <location>
        <begin position="5"/>
        <end position="120"/>
    </location>
</feature>
<dbReference type="InterPro" id="IPR029099">
    <property type="entry name" value="Pribosyltran_N"/>
</dbReference>
<evidence type="ECO:0000256" key="12">
    <source>
        <dbReference type="ARBA" id="ARBA00022840"/>
    </source>
</evidence>
<evidence type="ECO:0000256" key="6">
    <source>
        <dbReference type="ARBA" id="ARBA00022553"/>
    </source>
</evidence>
<comment type="similarity">
    <text evidence="3">Belongs to the ribose-phosphate pyrophosphokinase family.</text>
</comment>
<comment type="subcellular location">
    <subcellularLocation>
        <location evidence="1">Cytoplasm</location>
    </subcellularLocation>
</comment>
<dbReference type="RefSeq" id="XP_049180616.1">
    <property type="nucleotide sequence ID" value="XM_049323500.1"/>
</dbReference>
<evidence type="ECO:0000256" key="15">
    <source>
        <dbReference type="ARBA" id="ARBA00049535"/>
    </source>
</evidence>
<dbReference type="PANTHER" id="PTHR10210">
    <property type="entry name" value="RIBOSE-PHOSPHATE DIPHOSPHOKINASE FAMILY MEMBER"/>
    <property type="match status" value="1"/>
</dbReference>
<evidence type="ECO:0000256" key="5">
    <source>
        <dbReference type="ARBA" id="ARBA00022490"/>
    </source>
</evidence>
<dbReference type="Pfam" id="PF14572">
    <property type="entry name" value="Pribosyl_synth"/>
    <property type="match status" value="1"/>
</dbReference>
<protein>
    <recommendedName>
        <fullName evidence="14">Ribose-phosphate pyrophosphokinase 1</fullName>
        <ecNumber evidence="4">2.7.6.1</ecNumber>
    </recommendedName>
    <alternativeName>
        <fullName evidence="16">Phosphoribosyl pyrophosphate synthase 1</fullName>
    </alternativeName>
</protein>
<keyword evidence="11" id="KW-0418">Kinase</keyword>
<keyword evidence="7" id="KW-0808">Transferase</keyword>
<dbReference type="GeneID" id="73379904"/>
<keyword evidence="19" id="KW-1185">Reference proteome</keyword>
<dbReference type="GO" id="GO:0005737">
    <property type="term" value="C:cytoplasm"/>
    <property type="evidence" value="ECO:0007669"/>
    <property type="project" value="UniProtKB-SubCell"/>
</dbReference>
<sequence length="441" mass="48344">MRKCKIFVGSSHPELGQLVCERLGVLPAPCTLKKFSNGETSVQIGVSVRDEDVYIIQSGSPHINDHIMELLILISACRGGSANKITAVIPQFPYSKQSKMKKHRGAITARMLANLLVMAGADHIVSMDLHASQMQGFFTKPVDNLFGAPTLARWIRHNIEDWERSVVVSKNPGGTKRVTALADSLKINFAMIHTDRRRTQDEYARKKALKTTKITDEEEDNIVNELQTARIVQGHVVDDEWEGEKEKAGAAATAAATATSASACASAPASLDSDVLGGSYDVTNSDDEDEPLVEEKLITLVGDVKDKVAIILDDMIDKPNSFIAAAEHLRLNCGAKAVYVVGTHGVFNDSCLDALTESRCIDKIVVTNTYPILQGRIEAHRNKLVVIDVSPIFAECIRRDHFGESISVLFDSLADATLSRRDTINTIDTIEQSEIVEQRHN</sequence>
<evidence type="ECO:0000256" key="2">
    <source>
        <dbReference type="ARBA" id="ARBA00004996"/>
    </source>
</evidence>
<evidence type="ECO:0000256" key="8">
    <source>
        <dbReference type="ARBA" id="ARBA00022723"/>
    </source>
</evidence>
<dbReference type="FunFam" id="3.40.50.2020:FF:000017">
    <property type="entry name" value="Ribose-phosphate pyrophosphokinase 1"/>
    <property type="match status" value="1"/>
</dbReference>
<name>A0AAI9SY44_9ASCO</name>
<evidence type="ECO:0000313" key="19">
    <source>
        <dbReference type="Proteomes" id="UP001202479"/>
    </source>
</evidence>
<dbReference type="Proteomes" id="UP001202479">
    <property type="component" value="Unassembled WGS sequence"/>
</dbReference>
<dbReference type="InterPro" id="IPR000842">
    <property type="entry name" value="PRib_PP_synth_CS"/>
</dbReference>
<organism evidence="18 19">
    <name type="scientific">Candida oxycetoniae</name>
    <dbReference type="NCBI Taxonomy" id="497107"/>
    <lineage>
        <taxon>Eukaryota</taxon>
        <taxon>Fungi</taxon>
        <taxon>Dikarya</taxon>
        <taxon>Ascomycota</taxon>
        <taxon>Saccharomycotina</taxon>
        <taxon>Pichiomycetes</taxon>
        <taxon>Debaryomycetaceae</taxon>
        <taxon>Candida/Lodderomyces clade</taxon>
        <taxon>Candida</taxon>
    </lineage>
</organism>
<dbReference type="GO" id="GO:0004749">
    <property type="term" value="F:ribose phosphate diphosphokinase activity"/>
    <property type="evidence" value="ECO:0007669"/>
    <property type="project" value="UniProtKB-EC"/>
</dbReference>
<evidence type="ECO:0000256" key="9">
    <source>
        <dbReference type="ARBA" id="ARBA00022727"/>
    </source>
</evidence>
<dbReference type="PANTHER" id="PTHR10210:SF57">
    <property type="entry name" value="RIBOSE-PHOSPHATE DIPHOSPHOKINASE"/>
    <property type="match status" value="1"/>
</dbReference>
<evidence type="ECO:0000256" key="16">
    <source>
        <dbReference type="ARBA" id="ARBA00077829"/>
    </source>
</evidence>
<dbReference type="InterPro" id="IPR005946">
    <property type="entry name" value="Rib-P_diPkinase"/>
</dbReference>
<comment type="pathway">
    <text evidence="2">Metabolic intermediate biosynthesis; 5-phospho-alpha-D-ribose 1-diphosphate biosynthesis; 5-phospho-alpha-D-ribose 1-diphosphate from D-ribose 5-phosphate (route I): step 1/1.</text>
</comment>
<keyword evidence="6" id="KW-0597">Phosphoprotein</keyword>
<dbReference type="Pfam" id="PF13793">
    <property type="entry name" value="Pribosyltran_N"/>
    <property type="match status" value="1"/>
</dbReference>
<dbReference type="GO" id="GO:0002189">
    <property type="term" value="C:ribose phosphate diphosphokinase complex"/>
    <property type="evidence" value="ECO:0007669"/>
    <property type="project" value="UniProtKB-ARBA"/>
</dbReference>
<evidence type="ECO:0000259" key="17">
    <source>
        <dbReference type="Pfam" id="PF13793"/>
    </source>
</evidence>
<evidence type="ECO:0000256" key="11">
    <source>
        <dbReference type="ARBA" id="ARBA00022777"/>
    </source>
</evidence>
<keyword evidence="5" id="KW-0963">Cytoplasm</keyword>
<keyword evidence="8" id="KW-0479">Metal-binding</keyword>
<dbReference type="GO" id="GO:0005524">
    <property type="term" value="F:ATP binding"/>
    <property type="evidence" value="ECO:0007669"/>
    <property type="project" value="UniProtKB-KW"/>
</dbReference>
<dbReference type="SMART" id="SM01400">
    <property type="entry name" value="Pribosyltran_N"/>
    <property type="match status" value="1"/>
</dbReference>
<reference evidence="18" key="1">
    <citation type="journal article" date="2022" name="DNA Res.">
        <title>Genome analysis of five recently described species of the CUG-Ser clade uncovers Candida theae as a new hybrid lineage with pathogenic potential in the Candida parapsilosis species complex.</title>
        <authorList>
            <person name="Mixao V."/>
            <person name="Del Olmo V."/>
            <person name="Hegedusova E."/>
            <person name="Saus E."/>
            <person name="Pryszcz L."/>
            <person name="Cillingova A."/>
            <person name="Nosek J."/>
            <person name="Gabaldon T."/>
        </authorList>
    </citation>
    <scope>NUCLEOTIDE SEQUENCE</scope>
    <source>
        <strain evidence="18">CBS 10844</strain>
    </source>
</reference>
<dbReference type="GO" id="GO:0006164">
    <property type="term" value="P:purine nucleotide biosynthetic process"/>
    <property type="evidence" value="ECO:0007669"/>
    <property type="project" value="TreeGrafter"/>
</dbReference>
<dbReference type="GO" id="GO:0006015">
    <property type="term" value="P:5-phosphoribose 1-diphosphate biosynthetic process"/>
    <property type="evidence" value="ECO:0007669"/>
    <property type="project" value="TreeGrafter"/>
</dbReference>
<dbReference type="GO" id="GO:0000287">
    <property type="term" value="F:magnesium ion binding"/>
    <property type="evidence" value="ECO:0007669"/>
    <property type="project" value="InterPro"/>
</dbReference>
<evidence type="ECO:0000256" key="14">
    <source>
        <dbReference type="ARBA" id="ARBA00040334"/>
    </source>
</evidence>
<dbReference type="InterPro" id="IPR000836">
    <property type="entry name" value="PRTase_dom"/>
</dbReference>
<evidence type="ECO:0000256" key="7">
    <source>
        <dbReference type="ARBA" id="ARBA00022679"/>
    </source>
</evidence>
<comment type="catalytic activity">
    <reaction evidence="15">
        <text>D-ribose 5-phosphate + ATP = 5-phospho-alpha-D-ribose 1-diphosphate + AMP + H(+)</text>
        <dbReference type="Rhea" id="RHEA:15609"/>
        <dbReference type="ChEBI" id="CHEBI:15378"/>
        <dbReference type="ChEBI" id="CHEBI:30616"/>
        <dbReference type="ChEBI" id="CHEBI:58017"/>
        <dbReference type="ChEBI" id="CHEBI:78346"/>
        <dbReference type="ChEBI" id="CHEBI:456215"/>
        <dbReference type="EC" id="2.7.6.1"/>
    </reaction>
</comment>
<dbReference type="SUPFAM" id="SSF53271">
    <property type="entry name" value="PRTase-like"/>
    <property type="match status" value="2"/>
</dbReference>
<keyword evidence="12" id="KW-0067">ATP-binding</keyword>
<dbReference type="FunFam" id="3.40.50.2020:FF:000051">
    <property type="entry name" value="Ribose-phosphate pyrophosphokinase 1"/>
    <property type="match status" value="1"/>
</dbReference>
<evidence type="ECO:0000256" key="4">
    <source>
        <dbReference type="ARBA" id="ARBA00013247"/>
    </source>
</evidence>
<dbReference type="GO" id="GO:0016301">
    <property type="term" value="F:kinase activity"/>
    <property type="evidence" value="ECO:0007669"/>
    <property type="project" value="UniProtKB-KW"/>
</dbReference>
<evidence type="ECO:0000256" key="10">
    <source>
        <dbReference type="ARBA" id="ARBA00022741"/>
    </source>
</evidence>
<comment type="caution">
    <text evidence="18">The sequence shown here is derived from an EMBL/GenBank/DDBJ whole genome shotgun (WGS) entry which is preliminary data.</text>
</comment>
<dbReference type="PROSITE" id="PS00114">
    <property type="entry name" value="PRPP_SYNTHASE"/>
    <property type="match status" value="1"/>
</dbReference>